<dbReference type="Pfam" id="PF13156">
    <property type="entry name" value="Mrr_cat_2"/>
    <property type="match status" value="1"/>
</dbReference>
<evidence type="ECO:0000313" key="2">
    <source>
        <dbReference type="EMBL" id="VVU95361.1"/>
    </source>
</evidence>
<evidence type="ECO:0000259" key="1">
    <source>
        <dbReference type="Pfam" id="PF13156"/>
    </source>
</evidence>
<dbReference type="GO" id="GO:0004519">
    <property type="term" value="F:endonuclease activity"/>
    <property type="evidence" value="ECO:0007669"/>
    <property type="project" value="UniProtKB-KW"/>
</dbReference>
<keyword evidence="2" id="KW-0540">Nuclease</keyword>
<reference evidence="2" key="1">
    <citation type="submission" date="2019-09" db="EMBL/GenBank/DDBJ databases">
        <authorList>
            <person name="Needham M D."/>
        </authorList>
    </citation>
    <scope>NUCLEOTIDE SEQUENCE</scope>
</reference>
<feature type="domain" description="Mrr-like" evidence="1">
    <location>
        <begin position="63"/>
        <end position="171"/>
    </location>
</feature>
<dbReference type="EMBL" id="CABVLZ010000004">
    <property type="protein sequence ID" value="VVU95361.1"/>
    <property type="molecule type" value="Genomic_DNA"/>
</dbReference>
<dbReference type="AlphaFoldDB" id="A0A5E8CJB5"/>
<keyword evidence="2" id="KW-0378">Hydrolase</keyword>
<gene>
    <name evidence="2" type="ORF">CPAV1605_1112</name>
</gene>
<accession>A0A5E8CJB5</accession>
<name>A0A5E8CJB5_9ZZZZ</name>
<keyword evidence="2" id="KW-0255">Endonuclease</keyword>
<proteinExistence type="predicted"/>
<dbReference type="InterPro" id="IPR039442">
    <property type="entry name" value="Mrr-like_dom"/>
</dbReference>
<protein>
    <submittedName>
        <fullName evidence="2">Restriction endonuclease</fullName>
    </submittedName>
</protein>
<sequence>MDFLKEELGKVISKPNVNLADELIYICQNYFDKPVHNMTDLKKKNQKLKGDIFECFCLLYMKYVYKLEKIWLLHETPEDVLLKVGLKRKDMGIDLIGQDKIGDYYAIQAKYRKRNKNKKTTITWKQLSTFYALVLKTGPFKKHIVFTNADSARHVGNKTDKDLTITYNRLNKITHFEWLQMLELETKTDKYESSVEKKKLSIEQIRQKRLLYFSKNHTIV</sequence>
<organism evidence="2">
    <name type="scientific">seawater metagenome</name>
    <dbReference type="NCBI Taxonomy" id="1561972"/>
    <lineage>
        <taxon>unclassified sequences</taxon>
        <taxon>metagenomes</taxon>
        <taxon>ecological metagenomes</taxon>
    </lineage>
</organism>